<feature type="compositionally biased region" description="Polar residues" evidence="1">
    <location>
        <begin position="1"/>
        <end position="10"/>
    </location>
</feature>
<proteinExistence type="predicted"/>
<protein>
    <submittedName>
        <fullName evidence="2 3">Uncharacterized protein</fullName>
    </submittedName>
</protein>
<feature type="region of interest" description="Disordered" evidence="1">
    <location>
        <begin position="1"/>
        <end position="23"/>
    </location>
</feature>
<accession>A0A2K2D4X5</accession>
<evidence type="ECO:0000256" key="1">
    <source>
        <dbReference type="SAM" id="MobiDB-lite"/>
    </source>
</evidence>
<reference evidence="2 3" key="1">
    <citation type="journal article" date="2010" name="Nature">
        <title>Genome sequencing and analysis of the model grass Brachypodium distachyon.</title>
        <authorList>
            <consortium name="International Brachypodium Initiative"/>
        </authorList>
    </citation>
    <scope>NUCLEOTIDE SEQUENCE [LARGE SCALE GENOMIC DNA]</scope>
    <source>
        <strain evidence="2 3">Bd21</strain>
    </source>
</reference>
<reference evidence="3" key="3">
    <citation type="submission" date="2018-08" db="UniProtKB">
        <authorList>
            <consortium name="EnsemblPlants"/>
        </authorList>
    </citation>
    <scope>IDENTIFICATION</scope>
    <source>
        <strain evidence="3">cv. Bd21</strain>
    </source>
</reference>
<dbReference type="EMBL" id="CM000882">
    <property type="protein sequence ID" value="PNT69332.1"/>
    <property type="molecule type" value="Genomic_DNA"/>
</dbReference>
<organism evidence="2">
    <name type="scientific">Brachypodium distachyon</name>
    <name type="common">Purple false brome</name>
    <name type="synonym">Trachynia distachya</name>
    <dbReference type="NCBI Taxonomy" id="15368"/>
    <lineage>
        <taxon>Eukaryota</taxon>
        <taxon>Viridiplantae</taxon>
        <taxon>Streptophyta</taxon>
        <taxon>Embryophyta</taxon>
        <taxon>Tracheophyta</taxon>
        <taxon>Spermatophyta</taxon>
        <taxon>Magnoliopsida</taxon>
        <taxon>Liliopsida</taxon>
        <taxon>Poales</taxon>
        <taxon>Poaceae</taxon>
        <taxon>BOP clade</taxon>
        <taxon>Pooideae</taxon>
        <taxon>Stipodae</taxon>
        <taxon>Brachypodieae</taxon>
        <taxon>Brachypodium</taxon>
    </lineage>
</organism>
<gene>
    <name evidence="2" type="ORF">BRADI_3g53886v3</name>
</gene>
<sequence length="111" mass="11826">MTTVHPSTPVGSPDNVQAEHSGGGCVNDGSMILLPKVTKVSVSQVSTQPWSVVQFRLLSSASILQGRCFLSAAPYNVVGRWSPYFKTRHGSGVVAMIPSARSELTFFTGDD</sequence>
<dbReference type="AlphaFoldDB" id="A0A2K2D4X5"/>
<dbReference type="Proteomes" id="UP000008810">
    <property type="component" value="Chromosome 3"/>
</dbReference>
<dbReference type="EnsemblPlants" id="PNT69332">
    <property type="protein sequence ID" value="PNT69332"/>
    <property type="gene ID" value="BRADI_3g53886v3"/>
</dbReference>
<evidence type="ECO:0000313" key="2">
    <source>
        <dbReference type="EMBL" id="PNT69332.1"/>
    </source>
</evidence>
<name>A0A2K2D4X5_BRADI</name>
<dbReference type="InParanoid" id="A0A2K2D4X5"/>
<reference evidence="2" key="2">
    <citation type="submission" date="2017-06" db="EMBL/GenBank/DDBJ databases">
        <title>WGS assembly of Brachypodium distachyon.</title>
        <authorList>
            <consortium name="The International Brachypodium Initiative"/>
            <person name="Lucas S."/>
            <person name="Harmon-Smith M."/>
            <person name="Lail K."/>
            <person name="Tice H."/>
            <person name="Grimwood J."/>
            <person name="Bruce D."/>
            <person name="Barry K."/>
            <person name="Shu S."/>
            <person name="Lindquist E."/>
            <person name="Wang M."/>
            <person name="Pitluck S."/>
            <person name="Vogel J.P."/>
            <person name="Garvin D.F."/>
            <person name="Mockler T.C."/>
            <person name="Schmutz J."/>
            <person name="Rokhsar D."/>
            <person name="Bevan M.W."/>
        </authorList>
    </citation>
    <scope>NUCLEOTIDE SEQUENCE</scope>
    <source>
        <strain evidence="2">Bd21</strain>
    </source>
</reference>
<keyword evidence="4" id="KW-1185">Reference proteome</keyword>
<dbReference type="FunCoup" id="A0A2K2D4X5">
    <property type="interactions" value="252"/>
</dbReference>
<evidence type="ECO:0000313" key="4">
    <source>
        <dbReference type="Proteomes" id="UP000008810"/>
    </source>
</evidence>
<dbReference type="Gramene" id="PNT69332">
    <property type="protein sequence ID" value="PNT69332"/>
    <property type="gene ID" value="BRADI_3g53886v3"/>
</dbReference>
<evidence type="ECO:0000313" key="3">
    <source>
        <dbReference type="EnsemblPlants" id="PNT69332"/>
    </source>
</evidence>